<dbReference type="SMART" id="SM00835">
    <property type="entry name" value="Cupin_1"/>
    <property type="match status" value="1"/>
</dbReference>
<dbReference type="InterPro" id="IPR011051">
    <property type="entry name" value="RmlC_Cupin_sf"/>
</dbReference>
<comment type="caution">
    <text evidence="8">The sequence shown here is derived from an EMBL/GenBank/DDBJ whole genome shotgun (WGS) entry which is preliminary data.</text>
</comment>
<dbReference type="Pfam" id="PF00190">
    <property type="entry name" value="Cupin_1"/>
    <property type="match status" value="1"/>
</dbReference>
<evidence type="ECO:0000313" key="8">
    <source>
        <dbReference type="EMBL" id="KAJ4133804.1"/>
    </source>
</evidence>
<evidence type="ECO:0000256" key="2">
    <source>
        <dbReference type="ARBA" id="ARBA00007456"/>
    </source>
</evidence>
<gene>
    <name evidence="8" type="ORF">NW768_005393</name>
</gene>
<proteinExistence type="inferred from homology"/>
<dbReference type="Gene3D" id="2.60.120.10">
    <property type="entry name" value="Jelly Rolls"/>
    <property type="match status" value="1"/>
</dbReference>
<comment type="subcellular location">
    <subcellularLocation>
        <location evidence="1">Secreted</location>
    </subcellularLocation>
</comment>
<sequence length="233" mass="24766">MLSHAKLSAITVFMACSPLATAAPQVKDNSSEASLTTKLNQADSVIDRYRLLPDDKDFLFSFNSTPLGIANGKTFPALTGAGISLASAEIPGCSMITIHTHPRAAELFAVISGQVYTEAVPESFVLNSENKPRVIRNEIGAGEATVFYQGAMHYQINTGCDSAIAVAAFPSEDAGFAGVAAGLFSVKDEALVNTFGEVIAGEDIDRFREGISKQAGMKVDQCLKKCGKQRRQL</sequence>
<dbReference type="InterPro" id="IPR014710">
    <property type="entry name" value="RmlC-like_jellyroll"/>
</dbReference>
<keyword evidence="5" id="KW-0464">Manganese</keyword>
<evidence type="ECO:0000259" key="7">
    <source>
        <dbReference type="SMART" id="SM00835"/>
    </source>
</evidence>
<evidence type="ECO:0000256" key="5">
    <source>
        <dbReference type="ARBA" id="ARBA00023211"/>
    </source>
</evidence>
<evidence type="ECO:0000256" key="4">
    <source>
        <dbReference type="ARBA" id="ARBA00022723"/>
    </source>
</evidence>
<evidence type="ECO:0000256" key="6">
    <source>
        <dbReference type="SAM" id="SignalP"/>
    </source>
</evidence>
<feature type="signal peptide" evidence="6">
    <location>
        <begin position="1"/>
        <end position="22"/>
    </location>
</feature>
<protein>
    <recommendedName>
        <fullName evidence="7">Cupin type-1 domain-containing protein</fullName>
    </recommendedName>
</protein>
<evidence type="ECO:0000313" key="9">
    <source>
        <dbReference type="Proteomes" id="UP001152024"/>
    </source>
</evidence>
<comment type="similarity">
    <text evidence="2">Belongs to the germin family.</text>
</comment>
<dbReference type="EMBL" id="JAOQBH010000007">
    <property type="protein sequence ID" value="KAJ4133804.1"/>
    <property type="molecule type" value="Genomic_DNA"/>
</dbReference>
<feature type="domain" description="Cupin type-1" evidence="7">
    <location>
        <begin position="49"/>
        <end position="205"/>
    </location>
</feature>
<dbReference type="InterPro" id="IPR001929">
    <property type="entry name" value="Germin"/>
</dbReference>
<dbReference type="SUPFAM" id="SSF51182">
    <property type="entry name" value="RmlC-like cupins"/>
    <property type="match status" value="1"/>
</dbReference>
<keyword evidence="9" id="KW-1185">Reference proteome</keyword>
<evidence type="ECO:0000256" key="1">
    <source>
        <dbReference type="ARBA" id="ARBA00004613"/>
    </source>
</evidence>
<dbReference type="CDD" id="cd02241">
    <property type="entry name" value="cupin_OxOx"/>
    <property type="match status" value="1"/>
</dbReference>
<dbReference type="Proteomes" id="UP001152024">
    <property type="component" value="Unassembled WGS sequence"/>
</dbReference>
<keyword evidence="6" id="KW-0732">Signal</keyword>
<reference evidence="8" key="1">
    <citation type="submission" date="2022-09" db="EMBL/GenBank/DDBJ databases">
        <title>Fusarium specimens isolated from Avocado Roots.</title>
        <authorList>
            <person name="Stajich J."/>
            <person name="Roper C."/>
            <person name="Heimlech-Rivalta G."/>
        </authorList>
    </citation>
    <scope>NUCLEOTIDE SEQUENCE</scope>
    <source>
        <strain evidence="8">CF00095</strain>
    </source>
</reference>
<name>A0ABQ8RF52_FUSEQ</name>
<accession>A0ABQ8RF52</accession>
<organism evidence="8 9">
    <name type="scientific">Fusarium equiseti</name>
    <name type="common">Fusarium scirpi</name>
    <dbReference type="NCBI Taxonomy" id="61235"/>
    <lineage>
        <taxon>Eukaryota</taxon>
        <taxon>Fungi</taxon>
        <taxon>Dikarya</taxon>
        <taxon>Ascomycota</taxon>
        <taxon>Pezizomycotina</taxon>
        <taxon>Sordariomycetes</taxon>
        <taxon>Hypocreomycetidae</taxon>
        <taxon>Hypocreales</taxon>
        <taxon>Nectriaceae</taxon>
        <taxon>Fusarium</taxon>
        <taxon>Fusarium incarnatum-equiseti species complex</taxon>
    </lineage>
</organism>
<feature type="chain" id="PRO_5046574780" description="Cupin type-1 domain-containing protein" evidence="6">
    <location>
        <begin position="23"/>
        <end position="233"/>
    </location>
</feature>
<evidence type="ECO:0000256" key="3">
    <source>
        <dbReference type="ARBA" id="ARBA00022525"/>
    </source>
</evidence>
<dbReference type="InterPro" id="IPR006045">
    <property type="entry name" value="Cupin_1"/>
</dbReference>
<keyword evidence="3" id="KW-0964">Secreted</keyword>
<keyword evidence="4" id="KW-0479">Metal-binding</keyword>
<dbReference type="PANTHER" id="PTHR31238">
    <property type="entry name" value="GERMIN-LIKE PROTEIN SUBFAMILY 3 MEMBER 3"/>
    <property type="match status" value="1"/>
</dbReference>